<name>A0A132MN96_9ACTN</name>
<sequence length="362" mass="38948">MRPTLKPGLRRFWRDQSTFQIGLDPDRAVLVTGADAGAWKFVSALDGTRDRDAVLAMARRHGIRKAHAAALLDELTAKGLLDDATTDSSVLQRLSLDERDRLRPDLAAISLQSGRPDAGLGVLQQRRSAVVEVHGCGRVGASVARLLAAAGVGCVVPRDDALVRPDDLAPAGHGSRDRGATRERALARALQAEFPTVSTRLPRGKRLPDLVILAPADTLEAADRDVFLRQGVPHLYARVRETRGLVGPLVLPGRSSCQRCHDHHMTDRDPGWPYLVAELVSPAKRSVDACDVVLATMVAAHTALQALAFLQGEIPSSVDSMWEITLPDGVMYQRTWGPHPRCGCVWPAARVSGEAALAADAA</sequence>
<dbReference type="GO" id="GO:0008641">
    <property type="term" value="F:ubiquitin-like modifier activating enzyme activity"/>
    <property type="evidence" value="ECO:0007669"/>
    <property type="project" value="InterPro"/>
</dbReference>
<dbReference type="Gene3D" id="3.40.50.720">
    <property type="entry name" value="NAD(P)-binding Rossmann-like Domain"/>
    <property type="match status" value="1"/>
</dbReference>
<reference evidence="3" key="1">
    <citation type="submission" date="2015-04" db="EMBL/GenBank/DDBJ databases">
        <title>Physiological reanalysis, assessment of diazotrophy, and genome sequences of multiple isolates of Streptomyces thermoautotrophicus.</title>
        <authorList>
            <person name="MacKellar D.C."/>
            <person name="Lieber L."/>
            <person name="Norman J."/>
            <person name="Bolger A."/>
            <person name="Tobin C."/>
            <person name="Murray J.W."/>
            <person name="Chang R."/>
            <person name="Ford T."/>
            <person name="Nguyen P.Q."/>
            <person name="Woodward J."/>
            <person name="Permingeat H."/>
            <person name="Joshi N.S."/>
            <person name="Silver P.A."/>
            <person name="Usadel B."/>
            <person name="Rutherford A.W."/>
            <person name="Friesen M."/>
            <person name="Prell J."/>
        </authorList>
    </citation>
    <scope>NUCLEOTIDE SEQUENCE [LARGE SCALE GENOMIC DNA]</scope>
    <source>
        <strain evidence="3">H1</strain>
    </source>
</reference>
<accession>A0A132MN96</accession>
<dbReference type="SUPFAM" id="SSF69572">
    <property type="entry name" value="Activating enzymes of the ubiquitin-like proteins"/>
    <property type="match status" value="1"/>
</dbReference>
<dbReference type="Proteomes" id="UP000070188">
    <property type="component" value="Unassembled WGS sequence"/>
</dbReference>
<proteinExistence type="predicted"/>
<dbReference type="PATRIC" id="fig|1469144.10.peg.1092"/>
<dbReference type="AlphaFoldDB" id="A0A132MN96"/>
<evidence type="ECO:0000259" key="1">
    <source>
        <dbReference type="Pfam" id="PF00899"/>
    </source>
</evidence>
<gene>
    <name evidence="2" type="ORF">LI90_974</name>
</gene>
<evidence type="ECO:0000313" key="2">
    <source>
        <dbReference type="EMBL" id="KWW99340.1"/>
    </source>
</evidence>
<keyword evidence="3" id="KW-1185">Reference proteome</keyword>
<comment type="caution">
    <text evidence="2">The sequence shown here is derived from an EMBL/GenBank/DDBJ whole genome shotgun (WGS) entry which is preliminary data.</text>
</comment>
<dbReference type="EMBL" id="LAXD01000001">
    <property type="protein sequence ID" value="KWW99340.1"/>
    <property type="molecule type" value="Genomic_DNA"/>
</dbReference>
<dbReference type="STRING" id="1469144.LI90_974"/>
<dbReference type="OrthoDB" id="4426339at2"/>
<dbReference type="InterPro" id="IPR035985">
    <property type="entry name" value="Ubiquitin-activating_enz"/>
</dbReference>
<evidence type="ECO:0000313" key="3">
    <source>
        <dbReference type="Proteomes" id="UP000070188"/>
    </source>
</evidence>
<dbReference type="RefSeq" id="WP_066884644.1">
    <property type="nucleotide sequence ID" value="NZ_JYIJ01000016.1"/>
</dbReference>
<feature type="domain" description="THIF-type NAD/FAD binding fold" evidence="1">
    <location>
        <begin position="120"/>
        <end position="334"/>
    </location>
</feature>
<organism evidence="2 3">
    <name type="scientific">Carbonactinospora thermoautotrophica</name>
    <dbReference type="NCBI Taxonomy" id="1469144"/>
    <lineage>
        <taxon>Bacteria</taxon>
        <taxon>Bacillati</taxon>
        <taxon>Actinomycetota</taxon>
        <taxon>Actinomycetes</taxon>
        <taxon>Kitasatosporales</taxon>
        <taxon>Carbonactinosporaceae</taxon>
        <taxon>Carbonactinospora</taxon>
    </lineage>
</organism>
<dbReference type="InterPro" id="IPR000594">
    <property type="entry name" value="ThiF_NAD_FAD-bd"/>
</dbReference>
<dbReference type="Pfam" id="PF00899">
    <property type="entry name" value="ThiF"/>
    <property type="match status" value="1"/>
</dbReference>
<protein>
    <submittedName>
        <fullName evidence="2">UBA/THIF-type NAD/FAD binding protein</fullName>
    </submittedName>
</protein>